<protein>
    <recommendedName>
        <fullName evidence="7">G-protein coupled receptors family 1 profile domain-containing protein</fullName>
    </recommendedName>
</protein>
<dbReference type="OrthoDB" id="9894375at2759"/>
<keyword evidence="5 6" id="KW-0472">Membrane</keyword>
<evidence type="ECO:0000256" key="2">
    <source>
        <dbReference type="ARBA" id="ARBA00022475"/>
    </source>
</evidence>
<dbReference type="InterPro" id="IPR000276">
    <property type="entry name" value="GPCR_Rhodpsn"/>
</dbReference>
<evidence type="ECO:0000259" key="7">
    <source>
        <dbReference type="PROSITE" id="PS50262"/>
    </source>
</evidence>
<dbReference type="InterPro" id="IPR017452">
    <property type="entry name" value="GPCR_Rhodpsn_7TM"/>
</dbReference>
<sequence>MDSLLDLLCEEGRVAYNGSNFRYVVLLCRNLSIYNRSHQFNSSFMHAFDGEQENDNLKRPEIIVTFVLCVLALLLNIVSIMATSQIAKTSHTKVIISLAASDILVSLSVFMHVINSRFNNPSFSLDPDPQSRLLSACIQVCVVSFNNMANLMSLFNLLAMAVDHFIAILMPYRYVHLLNRRRTNFMIAFLWTVGFIWGFSSFFGGFQKSEDLKYLNFCETTNYSDFHSEYFVIFTAAICSTAMIVIYTRIFCVVRKVSTESTTVHKDGLHNTKALRTSALIVGTFVVCWFPNLVFQISVLIQLNAMNSRNEVYVALFRANRYLYILVVVNSLCDPIIYAARLRIVQKGYFKLLYRFFGYQHPMLLDDIQYSQSKMELLARKRSNEHRESHPEVQTML</sequence>
<dbReference type="CDD" id="cd00637">
    <property type="entry name" value="7tm_classA_rhodopsin-like"/>
    <property type="match status" value="1"/>
</dbReference>
<dbReference type="SUPFAM" id="SSF81321">
    <property type="entry name" value="Family A G protein-coupled receptor-like"/>
    <property type="match status" value="1"/>
</dbReference>
<feature type="transmembrane region" description="Helical" evidence="6">
    <location>
        <begin position="275"/>
        <end position="301"/>
    </location>
</feature>
<dbReference type="GO" id="GO:0004930">
    <property type="term" value="F:G protein-coupled receptor activity"/>
    <property type="evidence" value="ECO:0007669"/>
    <property type="project" value="InterPro"/>
</dbReference>
<dbReference type="AlphaFoldDB" id="A0A8W8MES7"/>
<comment type="subcellular location">
    <subcellularLocation>
        <location evidence="1">Cell membrane</location>
        <topology evidence="1">Multi-pass membrane protein</topology>
    </subcellularLocation>
</comment>
<feature type="transmembrane region" description="Helical" evidence="6">
    <location>
        <begin position="321"/>
        <end position="340"/>
    </location>
</feature>
<proteinExistence type="predicted"/>
<evidence type="ECO:0000256" key="1">
    <source>
        <dbReference type="ARBA" id="ARBA00004651"/>
    </source>
</evidence>
<evidence type="ECO:0000313" key="9">
    <source>
        <dbReference type="Proteomes" id="UP000005408"/>
    </source>
</evidence>
<dbReference type="Proteomes" id="UP000005408">
    <property type="component" value="Unassembled WGS sequence"/>
</dbReference>
<feature type="transmembrane region" description="Helical" evidence="6">
    <location>
        <begin position="62"/>
        <end position="82"/>
    </location>
</feature>
<evidence type="ECO:0000313" key="8">
    <source>
        <dbReference type="EnsemblMetazoa" id="G32020.6:cds"/>
    </source>
</evidence>
<name>A0A8W8MES7_MAGGI</name>
<keyword evidence="3 6" id="KW-0812">Transmembrane</keyword>
<keyword evidence="9" id="KW-1185">Reference proteome</keyword>
<dbReference type="PROSITE" id="PS50262">
    <property type="entry name" value="G_PROTEIN_RECEP_F1_2"/>
    <property type="match status" value="1"/>
</dbReference>
<dbReference type="OMA" id="ICVIWFI"/>
<feature type="transmembrane region" description="Helical" evidence="6">
    <location>
        <begin position="94"/>
        <end position="114"/>
    </location>
</feature>
<dbReference type="PANTHER" id="PTHR22750">
    <property type="entry name" value="G-PROTEIN COUPLED RECEPTOR"/>
    <property type="match status" value="1"/>
</dbReference>
<dbReference type="Pfam" id="PF00001">
    <property type="entry name" value="7tm_1"/>
    <property type="match status" value="1"/>
</dbReference>
<keyword evidence="4 6" id="KW-1133">Transmembrane helix</keyword>
<dbReference type="EnsemblMetazoa" id="G32020.7">
    <property type="protein sequence ID" value="G32020.7:cds"/>
    <property type="gene ID" value="G32020"/>
</dbReference>
<dbReference type="PRINTS" id="PR00237">
    <property type="entry name" value="GPCRRHODOPSN"/>
</dbReference>
<reference evidence="8" key="1">
    <citation type="submission" date="2022-08" db="UniProtKB">
        <authorList>
            <consortium name="EnsemblMetazoa"/>
        </authorList>
    </citation>
    <scope>IDENTIFICATION</scope>
    <source>
        <strain evidence="8">05x7-T-G4-1.051#20</strain>
    </source>
</reference>
<feature type="domain" description="G-protein coupled receptors family 1 profile" evidence="7">
    <location>
        <begin position="72"/>
        <end position="338"/>
    </location>
</feature>
<dbReference type="Gene3D" id="1.20.1070.10">
    <property type="entry name" value="Rhodopsin 7-helix transmembrane proteins"/>
    <property type="match status" value="1"/>
</dbReference>
<keyword evidence="2" id="KW-1003">Cell membrane</keyword>
<feature type="transmembrane region" description="Helical" evidence="6">
    <location>
        <begin position="230"/>
        <end position="254"/>
    </location>
</feature>
<feature type="transmembrane region" description="Helical" evidence="6">
    <location>
        <begin position="184"/>
        <end position="206"/>
    </location>
</feature>
<evidence type="ECO:0000256" key="3">
    <source>
        <dbReference type="ARBA" id="ARBA00022692"/>
    </source>
</evidence>
<dbReference type="EnsemblMetazoa" id="G32020.6">
    <property type="protein sequence ID" value="G32020.6:cds"/>
    <property type="gene ID" value="G32020"/>
</dbReference>
<feature type="transmembrane region" description="Helical" evidence="6">
    <location>
        <begin position="154"/>
        <end position="172"/>
    </location>
</feature>
<organism evidence="8 9">
    <name type="scientific">Magallana gigas</name>
    <name type="common">Pacific oyster</name>
    <name type="synonym">Crassostrea gigas</name>
    <dbReference type="NCBI Taxonomy" id="29159"/>
    <lineage>
        <taxon>Eukaryota</taxon>
        <taxon>Metazoa</taxon>
        <taxon>Spiralia</taxon>
        <taxon>Lophotrochozoa</taxon>
        <taxon>Mollusca</taxon>
        <taxon>Bivalvia</taxon>
        <taxon>Autobranchia</taxon>
        <taxon>Pteriomorphia</taxon>
        <taxon>Ostreida</taxon>
        <taxon>Ostreoidea</taxon>
        <taxon>Ostreidae</taxon>
        <taxon>Magallana</taxon>
    </lineage>
</organism>
<dbReference type="SMART" id="SM01381">
    <property type="entry name" value="7TM_GPCR_Srsx"/>
    <property type="match status" value="1"/>
</dbReference>
<evidence type="ECO:0000256" key="6">
    <source>
        <dbReference type="SAM" id="Phobius"/>
    </source>
</evidence>
<evidence type="ECO:0000256" key="4">
    <source>
        <dbReference type="ARBA" id="ARBA00022989"/>
    </source>
</evidence>
<dbReference type="GO" id="GO:0005886">
    <property type="term" value="C:plasma membrane"/>
    <property type="evidence" value="ECO:0007669"/>
    <property type="project" value="UniProtKB-SubCell"/>
</dbReference>
<evidence type="ECO:0000256" key="5">
    <source>
        <dbReference type="ARBA" id="ARBA00023136"/>
    </source>
</evidence>
<accession>A0A8W8MES7</accession>